<dbReference type="Pfam" id="PF03734">
    <property type="entry name" value="YkuD"/>
    <property type="match status" value="1"/>
</dbReference>
<evidence type="ECO:0000256" key="4">
    <source>
        <dbReference type="ARBA" id="ARBA00022984"/>
    </source>
</evidence>
<dbReference type="EMBL" id="FRYL01000006">
    <property type="protein sequence ID" value="SHO80386.1"/>
    <property type="molecule type" value="Genomic_DNA"/>
</dbReference>
<dbReference type="PANTHER" id="PTHR41533">
    <property type="entry name" value="L,D-TRANSPEPTIDASE HI_1667-RELATED"/>
    <property type="match status" value="1"/>
</dbReference>
<dbReference type="GO" id="GO:0008360">
    <property type="term" value="P:regulation of cell shape"/>
    <property type="evidence" value="ECO:0007669"/>
    <property type="project" value="UniProtKB-KW"/>
</dbReference>
<dbReference type="SUPFAM" id="SSF141523">
    <property type="entry name" value="L,D-transpeptidase catalytic domain-like"/>
    <property type="match status" value="1"/>
</dbReference>
<sequence length="416" mass="48177">MIYRLLAVVLLLAFNGCTGLNVDSNGWRESQRSEFKKILAEDKYLSICNQRSLYKQVLGSNDSKLMSKLLVAYSNNLANGCIDMKSFNASQRAKKAKNIDTYYKIDYQKVDANLILTQLKEGKSIEEILAPYVPTYPQFKILSDKYKSLLKDRDVNKKLLRKMRINIERIKMMTHNLGKNYLIVNVPDFNVRFIEDGKTSLMFGVVVGKYVKQTPIFSSLMKYIVINPTWNIPDSIARKSIIPRMVRDSGYLARRGIVIRKAHSLESAKVNRNSVNWKPYIGGKGYVPYKFIQKPSTSNALGRVKFIFPNKYSVYMHDTTGKYRFKSRTKNMRVNSSGCIRLEKPITLLNHITTKYTDKSIDFVTAKYRSRKRYNLNLVNKIPIHTTYLTTFIDENNRLIVSDDIYGFDKSQRLNF</sequence>
<evidence type="ECO:0000256" key="5">
    <source>
        <dbReference type="ARBA" id="ARBA00023316"/>
    </source>
</evidence>
<dbReference type="PANTHER" id="PTHR41533:SF2">
    <property type="entry name" value="BLR7131 PROTEIN"/>
    <property type="match status" value="1"/>
</dbReference>
<keyword evidence="3" id="KW-0133">Cell shape</keyword>
<proteinExistence type="predicted"/>
<dbReference type="Gene3D" id="2.40.440.10">
    <property type="entry name" value="L,D-transpeptidase catalytic domain-like"/>
    <property type="match status" value="1"/>
</dbReference>
<dbReference type="InterPro" id="IPR052905">
    <property type="entry name" value="LD-transpeptidase_YkuD-like"/>
</dbReference>
<accession>A0A1W1EHR9</accession>
<keyword evidence="5" id="KW-0961">Cell wall biogenesis/degradation</keyword>
<dbReference type="GO" id="GO:0009252">
    <property type="term" value="P:peptidoglycan biosynthetic process"/>
    <property type="evidence" value="ECO:0007669"/>
    <property type="project" value="UniProtKB-UniPathway"/>
</dbReference>
<dbReference type="InterPro" id="IPR005490">
    <property type="entry name" value="LD_TPept_cat_dom"/>
</dbReference>
<gene>
    <name evidence="7" type="ORF">MNB_SV-15-1160</name>
</gene>
<evidence type="ECO:0000256" key="2">
    <source>
        <dbReference type="ARBA" id="ARBA00022679"/>
    </source>
</evidence>
<evidence type="ECO:0000256" key="1">
    <source>
        <dbReference type="ARBA" id="ARBA00004752"/>
    </source>
</evidence>
<dbReference type="GO" id="GO:0071555">
    <property type="term" value="P:cell wall organization"/>
    <property type="evidence" value="ECO:0007669"/>
    <property type="project" value="UniProtKB-KW"/>
</dbReference>
<dbReference type="CDD" id="cd16913">
    <property type="entry name" value="YkuD_like"/>
    <property type="match status" value="1"/>
</dbReference>
<organism evidence="7">
    <name type="scientific">hydrothermal vent metagenome</name>
    <dbReference type="NCBI Taxonomy" id="652676"/>
    <lineage>
        <taxon>unclassified sequences</taxon>
        <taxon>metagenomes</taxon>
        <taxon>ecological metagenomes</taxon>
    </lineage>
</organism>
<keyword evidence="2" id="KW-0808">Transferase</keyword>
<keyword evidence="4" id="KW-0573">Peptidoglycan synthesis</keyword>
<evidence type="ECO:0000259" key="6">
    <source>
        <dbReference type="Pfam" id="PF03734"/>
    </source>
</evidence>
<protein>
    <submittedName>
        <fullName evidence="7">Peptidoglycan-binding domain 1</fullName>
    </submittedName>
</protein>
<dbReference type="UniPathway" id="UPA00219"/>
<dbReference type="AlphaFoldDB" id="A0A1W1EHR9"/>
<dbReference type="GO" id="GO:0016740">
    <property type="term" value="F:transferase activity"/>
    <property type="evidence" value="ECO:0007669"/>
    <property type="project" value="UniProtKB-KW"/>
</dbReference>
<comment type="pathway">
    <text evidence="1">Cell wall biogenesis; peptidoglycan biosynthesis.</text>
</comment>
<feature type="domain" description="L,D-TPase catalytic" evidence="6">
    <location>
        <begin position="180"/>
        <end position="355"/>
    </location>
</feature>
<evidence type="ECO:0000313" key="7">
    <source>
        <dbReference type="EMBL" id="SHO80386.1"/>
    </source>
</evidence>
<dbReference type="InterPro" id="IPR038063">
    <property type="entry name" value="Transpep_catalytic_dom"/>
</dbReference>
<reference evidence="7" key="1">
    <citation type="submission" date="2016-10" db="EMBL/GenBank/DDBJ databases">
        <authorList>
            <person name="de Groot N.N."/>
        </authorList>
    </citation>
    <scope>NUCLEOTIDE SEQUENCE</scope>
</reference>
<name>A0A1W1EHR9_9ZZZZ</name>
<evidence type="ECO:0000256" key="3">
    <source>
        <dbReference type="ARBA" id="ARBA00022960"/>
    </source>
</evidence>